<dbReference type="AlphaFoldDB" id="A0A151R6C1"/>
<evidence type="ECO:0000313" key="2">
    <source>
        <dbReference type="EMBL" id="KYP38087.1"/>
    </source>
</evidence>
<organism evidence="2 3">
    <name type="scientific">Cajanus cajan</name>
    <name type="common">Pigeon pea</name>
    <name type="synonym">Cajanus indicus</name>
    <dbReference type="NCBI Taxonomy" id="3821"/>
    <lineage>
        <taxon>Eukaryota</taxon>
        <taxon>Viridiplantae</taxon>
        <taxon>Streptophyta</taxon>
        <taxon>Embryophyta</taxon>
        <taxon>Tracheophyta</taxon>
        <taxon>Spermatophyta</taxon>
        <taxon>Magnoliopsida</taxon>
        <taxon>eudicotyledons</taxon>
        <taxon>Gunneridae</taxon>
        <taxon>Pentapetalae</taxon>
        <taxon>rosids</taxon>
        <taxon>fabids</taxon>
        <taxon>Fabales</taxon>
        <taxon>Fabaceae</taxon>
        <taxon>Papilionoideae</taxon>
        <taxon>50 kb inversion clade</taxon>
        <taxon>NPAAA clade</taxon>
        <taxon>indigoferoid/millettioid clade</taxon>
        <taxon>Phaseoleae</taxon>
        <taxon>Cajanus</taxon>
    </lineage>
</organism>
<dbReference type="EMBL" id="KQ484038">
    <property type="protein sequence ID" value="KYP38087.1"/>
    <property type="molecule type" value="Genomic_DNA"/>
</dbReference>
<evidence type="ECO:0000256" key="1">
    <source>
        <dbReference type="SAM" id="MobiDB-lite"/>
    </source>
</evidence>
<protein>
    <submittedName>
        <fullName evidence="2">Alpha,alpha-trehalose-phosphate synthase [UDP-forming] 1</fullName>
    </submittedName>
</protein>
<keyword evidence="3" id="KW-1185">Reference proteome</keyword>
<dbReference type="STRING" id="3821.A0A151R6C1"/>
<evidence type="ECO:0000313" key="3">
    <source>
        <dbReference type="Proteomes" id="UP000075243"/>
    </source>
</evidence>
<dbReference type="Proteomes" id="UP000075243">
    <property type="component" value="Unassembled WGS sequence"/>
</dbReference>
<name>A0A151R6C1_CAJCA</name>
<feature type="region of interest" description="Disordered" evidence="1">
    <location>
        <begin position="34"/>
        <end position="63"/>
    </location>
</feature>
<gene>
    <name evidence="2" type="ORF">KK1_040679</name>
</gene>
<dbReference type="Gramene" id="C.cajan_36776.t">
    <property type="protein sequence ID" value="C.cajan_36776.t.cds1"/>
    <property type="gene ID" value="C.cajan_36776"/>
</dbReference>
<dbReference type="OMA" id="EIDHWKP"/>
<reference evidence="2" key="1">
    <citation type="journal article" date="2012" name="Nat. Biotechnol.">
        <title>Draft genome sequence of pigeonpea (Cajanus cajan), an orphan legume crop of resource-poor farmers.</title>
        <authorList>
            <person name="Varshney R.K."/>
            <person name="Chen W."/>
            <person name="Li Y."/>
            <person name="Bharti A.K."/>
            <person name="Saxena R.K."/>
            <person name="Schlueter J.A."/>
            <person name="Donoghue M.T."/>
            <person name="Azam S."/>
            <person name="Fan G."/>
            <person name="Whaley A.M."/>
            <person name="Farmer A.D."/>
            <person name="Sheridan J."/>
            <person name="Iwata A."/>
            <person name="Tuteja R."/>
            <person name="Penmetsa R.V."/>
            <person name="Wu W."/>
            <person name="Upadhyaya H.D."/>
            <person name="Yang S.P."/>
            <person name="Shah T."/>
            <person name="Saxena K.B."/>
            <person name="Michael T."/>
            <person name="McCombie W.R."/>
            <person name="Yang B."/>
            <person name="Zhang G."/>
            <person name="Yang H."/>
            <person name="Wang J."/>
            <person name="Spillane C."/>
            <person name="Cook D.R."/>
            <person name="May G.D."/>
            <person name="Xu X."/>
            <person name="Jackson S.A."/>
        </authorList>
    </citation>
    <scope>NUCLEOTIDE SEQUENCE [LARGE SCALE GENOMIC DNA]</scope>
</reference>
<sequence>MVGNELFQDEDVYKFFEPELPSESSPVARAMLSKSNSYRPSSLPKFTSNKTASSKASYKKQRSLSNIEKREIDHWKPSYRDRIAVHEGSSVLDLKGDNYFSCAVGRKRSSARYLLKSSDDVVNLLSDLAEHSSSPKT</sequence>
<proteinExistence type="predicted"/>
<feature type="compositionally biased region" description="Polar residues" evidence="1">
    <location>
        <begin position="34"/>
        <end position="56"/>
    </location>
</feature>
<accession>A0A151R6C1</accession>